<dbReference type="PROSITE" id="PS00383">
    <property type="entry name" value="TYR_PHOSPHATASE_1"/>
    <property type="match status" value="1"/>
</dbReference>
<evidence type="ECO:0000259" key="4">
    <source>
        <dbReference type="PROSITE" id="PS50056"/>
    </source>
</evidence>
<reference evidence="5 6" key="1">
    <citation type="submission" date="2019-01" db="EMBL/GenBank/DDBJ databases">
        <title>Novel species of Nocardioides.</title>
        <authorList>
            <person name="Liu Q."/>
            <person name="X Y.-H."/>
        </authorList>
    </citation>
    <scope>NUCLEOTIDE SEQUENCE [LARGE SCALE GENOMIC DNA]</scope>
    <source>
        <strain evidence="5 6">HLT2-9</strain>
    </source>
</reference>
<evidence type="ECO:0000256" key="3">
    <source>
        <dbReference type="PIRSR" id="PIRSR605502-1"/>
    </source>
</evidence>
<dbReference type="AlphaFoldDB" id="A0A4V1RPT7"/>
<dbReference type="InterPro" id="IPR036705">
    <property type="entry name" value="Ribosyl_crysJ1_sf"/>
</dbReference>
<dbReference type="PROSITE" id="PS50056">
    <property type="entry name" value="TYR_PHOSPHATASE_2"/>
    <property type="match status" value="1"/>
</dbReference>
<keyword evidence="6" id="KW-1185">Reference proteome</keyword>
<sequence length="498" mass="51564">MLHLTPAQVDRACGALLASAVGDALGAGYEFGSATYTAWPEMIGGGLGGFEPGEWTDDTAQAVAIARVAATGADLRTTEALDAIADGFGAWFAGFPPDVGVQTAAVLRRAGAPANAARMAAAAAEVHEQNGGRSAGNGSLMRTAPVALAHLDDPGALVEAAMAISALTHHDPVAGEGAALWCLMIRHTVLHGELPTPDEVVPLLGSTGTDWQAILTDAETKPPSTFTQNGWVVGALQAAWSAIAHTEIPKVMPCRHLQCSLATAIGIGHDTDTVAAIAGALLGARWGASAVPLEWQERLHGWGARSGVDLIAMATLTVRGGQPDNAGWPSTDWVYYSDWDVAGTCVSHPLVSGVWIGDSGALDRLPEEIDAVVSLCRVGTAQPAAAAVRLAARILDTTPEDNPNIEFAIDDVARTVLRLRDEGRAVFLHCVTGQSRTPVVAARVAVLAGHPLAESLSAVVDALPAARPRRFLVDALVRLERLGPDRIDESGTTTGGQA</sequence>
<dbReference type="PANTHER" id="PTHR16222">
    <property type="entry name" value="ADP-RIBOSYLGLYCOHYDROLASE"/>
    <property type="match status" value="1"/>
</dbReference>
<dbReference type="EMBL" id="SDWV01000012">
    <property type="protein sequence ID" value="RYC10497.1"/>
    <property type="molecule type" value="Genomic_DNA"/>
</dbReference>
<dbReference type="GO" id="GO:0016787">
    <property type="term" value="F:hydrolase activity"/>
    <property type="evidence" value="ECO:0007669"/>
    <property type="project" value="UniProtKB-KW"/>
</dbReference>
<evidence type="ECO:0000256" key="1">
    <source>
        <dbReference type="ARBA" id="ARBA00010702"/>
    </source>
</evidence>
<organism evidence="5 6">
    <name type="scientific">Nocardioides zhouii</name>
    <dbReference type="NCBI Taxonomy" id="1168729"/>
    <lineage>
        <taxon>Bacteria</taxon>
        <taxon>Bacillati</taxon>
        <taxon>Actinomycetota</taxon>
        <taxon>Actinomycetes</taxon>
        <taxon>Propionibacteriales</taxon>
        <taxon>Nocardioidaceae</taxon>
        <taxon>Nocardioides</taxon>
    </lineage>
</organism>
<keyword evidence="2 5" id="KW-0378">Hydrolase</keyword>
<keyword evidence="3" id="KW-0460">Magnesium</keyword>
<comment type="cofactor">
    <cofactor evidence="3">
        <name>Mg(2+)</name>
        <dbReference type="ChEBI" id="CHEBI:18420"/>
    </cofactor>
    <text evidence="3">Binds 2 magnesium ions per subunit.</text>
</comment>
<dbReference type="SUPFAM" id="SSF101478">
    <property type="entry name" value="ADP-ribosylglycohydrolase"/>
    <property type="match status" value="1"/>
</dbReference>
<feature type="binding site" evidence="3">
    <location>
        <position position="57"/>
    </location>
    <ligand>
        <name>Mg(2+)</name>
        <dbReference type="ChEBI" id="CHEBI:18420"/>
        <label>1</label>
    </ligand>
</feature>
<feature type="domain" description="Tyrosine specific protein phosphatases" evidence="4">
    <location>
        <begin position="410"/>
        <end position="470"/>
    </location>
</feature>
<dbReference type="Gene3D" id="1.10.4080.10">
    <property type="entry name" value="ADP-ribosylation/Crystallin J1"/>
    <property type="match status" value="1"/>
</dbReference>
<dbReference type="InterPro" id="IPR016130">
    <property type="entry name" value="Tyr_Pase_AS"/>
</dbReference>
<dbReference type="Pfam" id="PF03747">
    <property type="entry name" value="ADP_ribosyl_GH"/>
    <property type="match status" value="1"/>
</dbReference>
<evidence type="ECO:0000256" key="2">
    <source>
        <dbReference type="ARBA" id="ARBA00022801"/>
    </source>
</evidence>
<feature type="binding site" evidence="3">
    <location>
        <position position="56"/>
    </location>
    <ligand>
        <name>Mg(2+)</name>
        <dbReference type="ChEBI" id="CHEBI:18420"/>
        <label>1</label>
    </ligand>
</feature>
<dbReference type="InterPro" id="IPR050792">
    <property type="entry name" value="ADP-ribosylglycohydrolase"/>
</dbReference>
<accession>A0A4V1RPT7</accession>
<dbReference type="InterPro" id="IPR005502">
    <property type="entry name" value="Ribosyl_crysJ1"/>
</dbReference>
<evidence type="ECO:0000313" key="5">
    <source>
        <dbReference type="EMBL" id="RYC10497.1"/>
    </source>
</evidence>
<gene>
    <name evidence="5" type="ORF">EUA94_13305</name>
</gene>
<dbReference type="PANTHER" id="PTHR16222:SF24">
    <property type="entry name" value="ADP-RIBOSYLHYDROLASE ARH3"/>
    <property type="match status" value="1"/>
</dbReference>
<evidence type="ECO:0000313" key="6">
    <source>
        <dbReference type="Proteomes" id="UP000291101"/>
    </source>
</evidence>
<feature type="binding site" evidence="3">
    <location>
        <position position="270"/>
    </location>
    <ligand>
        <name>Mg(2+)</name>
        <dbReference type="ChEBI" id="CHEBI:18420"/>
        <label>1</label>
    </ligand>
</feature>
<dbReference type="OrthoDB" id="9798107at2"/>
<dbReference type="InterPro" id="IPR029021">
    <property type="entry name" value="Prot-tyrosine_phosphatase-like"/>
</dbReference>
<proteinExistence type="inferred from homology"/>
<feature type="binding site" evidence="3">
    <location>
        <position position="273"/>
    </location>
    <ligand>
        <name>Mg(2+)</name>
        <dbReference type="ChEBI" id="CHEBI:18420"/>
        <label>1</label>
    </ligand>
</feature>
<protein>
    <submittedName>
        <fullName evidence="5">ADP-ribosylglycohydrolase family protein</fullName>
    </submittedName>
</protein>
<comment type="caution">
    <text evidence="5">The sequence shown here is derived from an EMBL/GenBank/DDBJ whole genome shotgun (WGS) entry which is preliminary data.</text>
</comment>
<feature type="binding site" evidence="3">
    <location>
        <position position="272"/>
    </location>
    <ligand>
        <name>Mg(2+)</name>
        <dbReference type="ChEBI" id="CHEBI:18420"/>
        <label>1</label>
    </ligand>
</feature>
<dbReference type="SUPFAM" id="SSF52799">
    <property type="entry name" value="(Phosphotyrosine protein) phosphatases II"/>
    <property type="match status" value="1"/>
</dbReference>
<dbReference type="InterPro" id="IPR000387">
    <property type="entry name" value="Tyr_Pase_dom"/>
</dbReference>
<feature type="binding site" evidence="3">
    <location>
        <position position="58"/>
    </location>
    <ligand>
        <name>Mg(2+)</name>
        <dbReference type="ChEBI" id="CHEBI:18420"/>
        <label>1</label>
    </ligand>
</feature>
<name>A0A4V1RPT7_9ACTN</name>
<keyword evidence="3" id="KW-0479">Metal-binding</keyword>
<dbReference type="Proteomes" id="UP000291101">
    <property type="component" value="Unassembled WGS sequence"/>
</dbReference>
<comment type="similarity">
    <text evidence="1">Belongs to the ADP-ribosylglycohydrolase family.</text>
</comment>
<dbReference type="GO" id="GO:0046872">
    <property type="term" value="F:metal ion binding"/>
    <property type="evidence" value="ECO:0007669"/>
    <property type="project" value="UniProtKB-KW"/>
</dbReference>
<dbReference type="RefSeq" id="WP_129427367.1">
    <property type="nucleotide sequence ID" value="NZ_SDWV01000012.1"/>
</dbReference>
<dbReference type="Gene3D" id="3.90.190.10">
    <property type="entry name" value="Protein tyrosine phosphatase superfamily"/>
    <property type="match status" value="1"/>
</dbReference>